<comment type="caution">
    <text evidence="2">The sequence shown here is derived from an EMBL/GenBank/DDBJ whole genome shotgun (WGS) entry which is preliminary data.</text>
</comment>
<gene>
    <name evidence="2" type="ORF">Ahu01nite_086590</name>
</gene>
<protein>
    <recommendedName>
        <fullName evidence="1">N-acetyltransferase domain-containing protein</fullName>
    </recommendedName>
</protein>
<dbReference type="CDD" id="cd04301">
    <property type="entry name" value="NAT_SF"/>
    <property type="match status" value="1"/>
</dbReference>
<evidence type="ECO:0000259" key="1">
    <source>
        <dbReference type="PROSITE" id="PS51186"/>
    </source>
</evidence>
<dbReference type="InterPro" id="IPR000182">
    <property type="entry name" value="GNAT_dom"/>
</dbReference>
<name>A0ABQ4A3Z3_9ACTN</name>
<organism evidence="2 3">
    <name type="scientific">Winogradskya humida</name>
    <dbReference type="NCBI Taxonomy" id="113566"/>
    <lineage>
        <taxon>Bacteria</taxon>
        <taxon>Bacillati</taxon>
        <taxon>Actinomycetota</taxon>
        <taxon>Actinomycetes</taxon>
        <taxon>Micromonosporales</taxon>
        <taxon>Micromonosporaceae</taxon>
        <taxon>Winogradskya</taxon>
    </lineage>
</organism>
<feature type="domain" description="N-acetyltransferase" evidence="1">
    <location>
        <begin position="4"/>
        <end position="159"/>
    </location>
</feature>
<proteinExistence type="predicted"/>
<dbReference type="PROSITE" id="PS51186">
    <property type="entry name" value="GNAT"/>
    <property type="match status" value="1"/>
</dbReference>
<dbReference type="Gene3D" id="3.40.630.30">
    <property type="match status" value="1"/>
</dbReference>
<dbReference type="Proteomes" id="UP000603200">
    <property type="component" value="Unassembled WGS sequence"/>
</dbReference>
<accession>A0ABQ4A3Z3</accession>
<dbReference type="SUPFAM" id="SSF55729">
    <property type="entry name" value="Acyl-CoA N-acyltransferases (Nat)"/>
    <property type="match status" value="1"/>
</dbReference>
<evidence type="ECO:0000313" key="2">
    <source>
        <dbReference type="EMBL" id="GIE25557.1"/>
    </source>
</evidence>
<reference evidence="2 3" key="1">
    <citation type="submission" date="2021-01" db="EMBL/GenBank/DDBJ databases">
        <title>Whole genome shotgun sequence of Actinoplanes humidus NBRC 14915.</title>
        <authorList>
            <person name="Komaki H."/>
            <person name="Tamura T."/>
        </authorList>
    </citation>
    <scope>NUCLEOTIDE SEQUENCE [LARGE SCALE GENOMIC DNA]</scope>
    <source>
        <strain evidence="2 3">NBRC 14915</strain>
    </source>
</reference>
<dbReference type="Pfam" id="PF00583">
    <property type="entry name" value="Acetyltransf_1"/>
    <property type="match status" value="1"/>
</dbReference>
<dbReference type="InterPro" id="IPR016181">
    <property type="entry name" value="Acyl_CoA_acyltransferase"/>
</dbReference>
<evidence type="ECO:0000313" key="3">
    <source>
        <dbReference type="Proteomes" id="UP000603200"/>
    </source>
</evidence>
<dbReference type="EMBL" id="BOMN01000123">
    <property type="protein sequence ID" value="GIE25557.1"/>
    <property type="molecule type" value="Genomic_DNA"/>
</dbReference>
<dbReference type="RefSeq" id="WP_203842501.1">
    <property type="nucleotide sequence ID" value="NZ_BAAATV010000023.1"/>
</dbReference>
<keyword evidence="3" id="KW-1185">Reference proteome</keyword>
<sequence>MAEVSVRFLKGRSDQDILVQLYDTVFVPSFPPSEREPLAGLERVLAGDELLGAVAMTPDGVPVAALFLEWFADIRAGLLCYFAVRPDLRDRGIGRQLIAYAAPRWRTELQPHVIYAEAEDPRSGSGIAEHGDGQARLRLYAGFGARRLPIPYLMPRLNPGETRLTNLLLLVAEADDTVSAADDAVSAADETVSAADETVSAADETIAGAAGAAPDLIRGAAVAEFLTRYFARAEGGPARDDDTGLQGLLAECHRTEFLQLRELHGQD</sequence>